<feature type="domain" description="Sulfatase-modifying factor enzyme-like" evidence="6">
    <location>
        <begin position="325"/>
        <end position="399"/>
    </location>
</feature>
<protein>
    <submittedName>
        <fullName evidence="9">Dimethylhistidine N-methyltransferase</fullName>
    </submittedName>
</protein>
<reference evidence="9 10" key="1">
    <citation type="submission" date="2020-08" db="EMBL/GenBank/DDBJ databases">
        <title>Genomic Encyclopedia of Type Strains, Phase IV (KMG-IV): sequencing the most valuable type-strain genomes for metagenomic binning, comparative biology and taxonomic classification.</title>
        <authorList>
            <person name="Goeker M."/>
        </authorList>
    </citation>
    <scope>NUCLEOTIDE SEQUENCE [LARGE SCALE GENOMIC DNA]</scope>
    <source>
        <strain evidence="9 10">DSM 14878</strain>
    </source>
</reference>
<gene>
    <name evidence="9" type="ORF">GGR11_000355</name>
</gene>
<feature type="domain" description="Sulfatase-modifying factor enzyme-like" evidence="6">
    <location>
        <begin position="185"/>
        <end position="318"/>
    </location>
</feature>
<evidence type="ECO:0000259" key="8">
    <source>
        <dbReference type="Pfam" id="PF12867"/>
    </source>
</evidence>
<evidence type="ECO:0000313" key="10">
    <source>
        <dbReference type="Proteomes" id="UP000532936"/>
    </source>
</evidence>
<dbReference type="InterPro" id="IPR005532">
    <property type="entry name" value="SUMF_dom"/>
</dbReference>
<dbReference type="InterPro" id="IPR042095">
    <property type="entry name" value="SUMF_sf"/>
</dbReference>
<evidence type="ECO:0000256" key="1">
    <source>
        <dbReference type="ARBA" id="ARBA00022603"/>
    </source>
</evidence>
<dbReference type="InterPro" id="IPR019257">
    <property type="entry name" value="MeTrfase_dom"/>
</dbReference>
<dbReference type="GO" id="GO:0032259">
    <property type="term" value="P:methylation"/>
    <property type="evidence" value="ECO:0007669"/>
    <property type="project" value="UniProtKB-KW"/>
</dbReference>
<dbReference type="NCBIfam" id="TIGR03438">
    <property type="entry name" value="egtD_ergothio"/>
    <property type="match status" value="1"/>
</dbReference>
<dbReference type="SUPFAM" id="SSF109854">
    <property type="entry name" value="DinB/YfiT-like putative metalloenzymes"/>
    <property type="match status" value="1"/>
</dbReference>
<dbReference type="Gene3D" id="3.40.50.150">
    <property type="entry name" value="Vaccinia Virus protein VP39"/>
    <property type="match status" value="1"/>
</dbReference>
<dbReference type="NCBIfam" id="TIGR03440">
    <property type="entry name" value="egtB_TIGR03440"/>
    <property type="match status" value="1"/>
</dbReference>
<dbReference type="GO" id="GO:0008168">
    <property type="term" value="F:methyltransferase activity"/>
    <property type="evidence" value="ECO:0007669"/>
    <property type="project" value="UniProtKB-KW"/>
</dbReference>
<dbReference type="Pfam" id="PF12867">
    <property type="entry name" value="DinB_2"/>
    <property type="match status" value="1"/>
</dbReference>
<accession>A0A7W6A077</accession>
<evidence type="ECO:0000256" key="4">
    <source>
        <dbReference type="ARBA" id="ARBA00023004"/>
    </source>
</evidence>
<dbReference type="InterPro" id="IPR024775">
    <property type="entry name" value="DinB-like"/>
</dbReference>
<comment type="caution">
    <text evidence="9">The sequence shown here is derived from an EMBL/GenBank/DDBJ whole genome shotgun (WGS) entry which is preliminary data.</text>
</comment>
<dbReference type="InterPro" id="IPR017806">
    <property type="entry name" value="EgtB"/>
</dbReference>
<dbReference type="SUPFAM" id="SSF56436">
    <property type="entry name" value="C-type lectin-like"/>
    <property type="match status" value="1"/>
</dbReference>
<keyword evidence="4" id="KW-0408">Iron</keyword>
<sequence>MNARFEPDTRAASDVARFRETRAAMPALADGLSPEDLSAQSMPDCSPGKWHLAHTSWFFEAMILSADPDYQPVDPRFQQLFNSYYEALGERVPRPHRGLMTRPSVDEVLTYRREIDRRMAAWLASGPSSGQQLYLFELGLHHDQQHQELFLMDLLNLMSRSPLDPAAYAVEPRQAPLEAPRGGGVAFDGGLVSIGHDGAGFAFDNEGPSHRVWLEPFALAADLVTNGDWLGFIADGGYARPELWLSDGWATVKAEGWTAPLYWRRDGDDWTVLSLTGRAPVDPAAPVRHVSFYEADAYARWAGKRLPSEAEWEHAATSAPDAFSNLSGEVWQWTSSAYAPYPGFQPTPGTAAEYNGKFMANQMVLRGGAFATPPGHDRITYRNFFYPQQRWAFMGLRLAEDAPHERKVYPEDDAQTAAFRRDLVQGLSRGQKAVPPKWFYDAEGSRLFEEITALPEYYPTRQETALLRDRAAALTADFGPDAVLVEFGSGASEKTRILLDAAPDLGAYVPLDISETALLDAATRLRADYPGLRVQPVLGDFEHLAPLPDDLPHGRRIGFFPGSTIGNLEPEEAVRFLASARRMLGEGALFILGVDLVKDPATLVAAYDDSQGVTAAFNLNLLVRANAELDADFDLDAFAHRAVWNPDQSRMEMHLQATRQTTARVGDSAFSFMAGETIHTESSRKFTQDSVAALAKESGWSMAGFEVSPEPRVALALLRG</sequence>
<dbReference type="GO" id="GO:0052699">
    <property type="term" value="P:ergothioneine biosynthetic process"/>
    <property type="evidence" value="ECO:0007669"/>
    <property type="project" value="InterPro"/>
</dbReference>
<feature type="domain" description="Histidine-specific methyltransferase SAM-dependent" evidence="7">
    <location>
        <begin position="419"/>
        <end position="718"/>
    </location>
</feature>
<evidence type="ECO:0000259" key="6">
    <source>
        <dbReference type="Pfam" id="PF03781"/>
    </source>
</evidence>
<dbReference type="Proteomes" id="UP000532936">
    <property type="component" value="Unassembled WGS sequence"/>
</dbReference>
<organism evidence="9 10">
    <name type="scientific">Brevundimonas mediterranea</name>
    <dbReference type="NCBI Taxonomy" id="74329"/>
    <lineage>
        <taxon>Bacteria</taxon>
        <taxon>Pseudomonadati</taxon>
        <taxon>Pseudomonadota</taxon>
        <taxon>Alphaproteobacteria</taxon>
        <taxon>Caulobacterales</taxon>
        <taxon>Caulobacteraceae</taxon>
        <taxon>Brevundimonas</taxon>
    </lineage>
</organism>
<dbReference type="InterPro" id="IPR035094">
    <property type="entry name" value="EgtD"/>
</dbReference>
<dbReference type="Pfam" id="PF03781">
    <property type="entry name" value="FGE-sulfatase"/>
    <property type="match status" value="2"/>
</dbReference>
<dbReference type="EMBL" id="JACIDA010000001">
    <property type="protein sequence ID" value="MBB3870841.1"/>
    <property type="molecule type" value="Genomic_DNA"/>
</dbReference>
<evidence type="ECO:0000256" key="2">
    <source>
        <dbReference type="ARBA" id="ARBA00022679"/>
    </source>
</evidence>
<feature type="domain" description="DinB-like" evidence="8">
    <location>
        <begin position="18"/>
        <end position="126"/>
    </location>
</feature>
<dbReference type="InterPro" id="IPR016187">
    <property type="entry name" value="CTDL_fold"/>
</dbReference>
<dbReference type="AlphaFoldDB" id="A0A7W6A077"/>
<proteinExistence type="predicted"/>
<dbReference type="PANTHER" id="PTHR43397">
    <property type="entry name" value="ERGOTHIONEINE BIOSYNTHESIS PROTEIN 1"/>
    <property type="match status" value="1"/>
</dbReference>
<comment type="pathway">
    <text evidence="5">Amino-acid biosynthesis; ergothioneine biosynthesis.</text>
</comment>
<dbReference type="PANTHER" id="PTHR43397:SF1">
    <property type="entry name" value="ERGOTHIONEINE BIOSYNTHESIS PROTEIN 1"/>
    <property type="match status" value="1"/>
</dbReference>
<dbReference type="InterPro" id="IPR029063">
    <property type="entry name" value="SAM-dependent_MTases_sf"/>
</dbReference>
<dbReference type="RefSeq" id="WP_183195139.1">
    <property type="nucleotide sequence ID" value="NZ_JACIDA010000001.1"/>
</dbReference>
<keyword evidence="1 9" id="KW-0489">Methyltransferase</keyword>
<keyword evidence="2 9" id="KW-0808">Transferase</keyword>
<evidence type="ECO:0000256" key="5">
    <source>
        <dbReference type="ARBA" id="ARBA00037882"/>
    </source>
</evidence>
<dbReference type="Pfam" id="PF10017">
    <property type="entry name" value="Methyltransf_33"/>
    <property type="match status" value="1"/>
</dbReference>
<evidence type="ECO:0000256" key="3">
    <source>
        <dbReference type="ARBA" id="ARBA00023002"/>
    </source>
</evidence>
<evidence type="ECO:0000259" key="7">
    <source>
        <dbReference type="Pfam" id="PF10017"/>
    </source>
</evidence>
<keyword evidence="3" id="KW-0560">Oxidoreductase</keyword>
<evidence type="ECO:0000313" key="9">
    <source>
        <dbReference type="EMBL" id="MBB3870841.1"/>
    </source>
</evidence>
<dbReference type="InterPro" id="IPR051128">
    <property type="entry name" value="EgtD_Methyltrsf_superfamily"/>
</dbReference>
<dbReference type="InterPro" id="IPR034660">
    <property type="entry name" value="DinB/YfiT-like"/>
</dbReference>
<dbReference type="SUPFAM" id="SSF53335">
    <property type="entry name" value="S-adenosyl-L-methionine-dependent methyltransferases"/>
    <property type="match status" value="1"/>
</dbReference>
<name>A0A7W6A077_9CAUL</name>
<dbReference type="Gene3D" id="3.90.1580.10">
    <property type="entry name" value="paralog of FGE (formylglycine-generating enzyme)"/>
    <property type="match status" value="2"/>
</dbReference>